<dbReference type="EMBL" id="JAIWJX010000002">
    <property type="protein sequence ID" value="MCK6256067.1"/>
    <property type="molecule type" value="Genomic_DNA"/>
</dbReference>
<evidence type="ECO:0008006" key="3">
    <source>
        <dbReference type="Google" id="ProtNLM"/>
    </source>
</evidence>
<protein>
    <recommendedName>
        <fullName evidence="3">LSM domain-containing protein</fullName>
    </recommendedName>
</protein>
<sequence>MNIDKDIKATEYSMPSAPLVGKEGSHHHYYLLCQHFVGQHIELEMIDGKIYHGRLQTYDNENMYMVMPLRSDEMADSRFPILSGGVFPGYGLYGFPFYGIRRFRPFW</sequence>
<comment type="caution">
    <text evidence="1">The sequence shown here is derived from an EMBL/GenBank/DDBJ whole genome shotgun (WGS) entry which is preliminary data.</text>
</comment>
<dbReference type="AlphaFoldDB" id="A0A9X1X8G3"/>
<organism evidence="1 2">
    <name type="scientific">Fictibacillus marinisediminis</name>
    <dbReference type="NCBI Taxonomy" id="2878389"/>
    <lineage>
        <taxon>Bacteria</taxon>
        <taxon>Bacillati</taxon>
        <taxon>Bacillota</taxon>
        <taxon>Bacilli</taxon>
        <taxon>Bacillales</taxon>
        <taxon>Fictibacillaceae</taxon>
        <taxon>Fictibacillus</taxon>
    </lineage>
</organism>
<evidence type="ECO:0000313" key="1">
    <source>
        <dbReference type="EMBL" id="MCK6256067.1"/>
    </source>
</evidence>
<proteinExistence type="predicted"/>
<evidence type="ECO:0000313" key="2">
    <source>
        <dbReference type="Proteomes" id="UP001139011"/>
    </source>
</evidence>
<keyword evidence="2" id="KW-1185">Reference proteome</keyword>
<gene>
    <name evidence="1" type="ORF">LCY76_05545</name>
</gene>
<name>A0A9X1X8G3_9BACL</name>
<reference evidence="1" key="1">
    <citation type="submission" date="2021-09" db="EMBL/GenBank/DDBJ databases">
        <title>Genome analysis of Fictibacillus sp. KIGAM418 isolated from marine sediment.</title>
        <authorList>
            <person name="Seo M.-J."/>
            <person name="Cho E.-S."/>
            <person name="Hwang C.Y."/>
        </authorList>
    </citation>
    <scope>NUCLEOTIDE SEQUENCE</scope>
    <source>
        <strain evidence="1">KIGAM418</strain>
    </source>
</reference>
<dbReference type="RefSeq" id="WP_248251789.1">
    <property type="nucleotide sequence ID" value="NZ_JAIWJX010000002.1"/>
</dbReference>
<accession>A0A9X1X8G3</accession>
<dbReference type="Proteomes" id="UP001139011">
    <property type="component" value="Unassembled WGS sequence"/>
</dbReference>